<accession>A0A1B0A317</accession>
<name>A0A1B0A317_GLOPL</name>
<proteinExistence type="predicted"/>
<dbReference type="Proteomes" id="UP000092445">
    <property type="component" value="Unassembled WGS sequence"/>
</dbReference>
<reference evidence="1" key="2">
    <citation type="submission" date="2020-05" db="UniProtKB">
        <authorList>
            <consortium name="EnsemblMetazoa"/>
        </authorList>
    </citation>
    <scope>IDENTIFICATION</scope>
    <source>
        <strain evidence="1">IAEA</strain>
    </source>
</reference>
<protein>
    <submittedName>
        <fullName evidence="1">Uncharacterized protein</fullName>
    </submittedName>
</protein>
<dbReference type="VEuPathDB" id="VectorBase:GPAI032931"/>
<dbReference type="AlphaFoldDB" id="A0A1B0A317"/>
<evidence type="ECO:0000313" key="2">
    <source>
        <dbReference type="Proteomes" id="UP000092445"/>
    </source>
</evidence>
<dbReference type="EnsemblMetazoa" id="GPAI032931-RA">
    <property type="protein sequence ID" value="GPAI032931-PA"/>
    <property type="gene ID" value="GPAI032931"/>
</dbReference>
<sequence>MLEIDCKMKLMNSTNLVSIDFQKHRRSTAEFVHVINLKVRSLKSAIESVSSSGHPTLPQLIYKENNAINFCTNAGMMAKEHLVFMPIILTATIVTGIQSVSKDNSQENISSASLFRFNFHISYLAFILSTIEFARHEFAYEYESNK</sequence>
<keyword evidence="2" id="KW-1185">Reference proteome</keyword>
<evidence type="ECO:0000313" key="1">
    <source>
        <dbReference type="EnsemblMetazoa" id="GPAI032931-PA"/>
    </source>
</evidence>
<reference evidence="2" key="1">
    <citation type="submission" date="2014-03" db="EMBL/GenBank/DDBJ databases">
        <authorList>
            <person name="Aksoy S."/>
            <person name="Warren W."/>
            <person name="Wilson R.K."/>
        </authorList>
    </citation>
    <scope>NUCLEOTIDE SEQUENCE [LARGE SCALE GENOMIC DNA]</scope>
    <source>
        <strain evidence="2">IAEA</strain>
    </source>
</reference>
<organism evidence="1 2">
    <name type="scientific">Glossina pallidipes</name>
    <name type="common">Tsetse fly</name>
    <dbReference type="NCBI Taxonomy" id="7398"/>
    <lineage>
        <taxon>Eukaryota</taxon>
        <taxon>Metazoa</taxon>
        <taxon>Ecdysozoa</taxon>
        <taxon>Arthropoda</taxon>
        <taxon>Hexapoda</taxon>
        <taxon>Insecta</taxon>
        <taxon>Pterygota</taxon>
        <taxon>Neoptera</taxon>
        <taxon>Endopterygota</taxon>
        <taxon>Diptera</taxon>
        <taxon>Brachycera</taxon>
        <taxon>Muscomorpha</taxon>
        <taxon>Hippoboscoidea</taxon>
        <taxon>Glossinidae</taxon>
        <taxon>Glossina</taxon>
    </lineage>
</organism>